<dbReference type="HOGENOM" id="CLU_013093_2_2_1"/>
<evidence type="ECO:0000256" key="7">
    <source>
        <dbReference type="ARBA" id="ARBA00022801"/>
    </source>
</evidence>
<dbReference type="eggNOG" id="KOG2366">
    <property type="taxonomic scope" value="Eukaryota"/>
</dbReference>
<comment type="function">
    <text evidence="2">Hydrolyzes a variety of simple alpha-D-galactoside as well as more complex molecules such as oligosaccharides and polysaccharides.</text>
</comment>
<comment type="similarity">
    <text evidence="4 10">Belongs to the glycosyl hydrolase 27 family.</text>
</comment>
<dbReference type="PANTHER" id="PTHR11452:SF61">
    <property type="entry name" value="ALPHA-GALACTOSIDASE B-RELATED"/>
    <property type="match status" value="1"/>
</dbReference>
<dbReference type="SUPFAM" id="SSF51445">
    <property type="entry name" value="(Trans)glycosidases"/>
    <property type="match status" value="1"/>
</dbReference>
<comment type="subcellular location">
    <subcellularLocation>
        <location evidence="3">Secreted</location>
    </subcellularLocation>
</comment>
<keyword evidence="14" id="KW-1185">Reference proteome</keyword>
<dbReference type="PANTHER" id="PTHR11452">
    <property type="entry name" value="ALPHA-GALACTOSIDASE/ALPHA-N-ACETYLGALACTOSAMINIDASE"/>
    <property type="match status" value="1"/>
</dbReference>
<comment type="catalytic activity">
    <reaction evidence="1 10">
        <text>Hydrolysis of terminal, non-reducing alpha-D-galactose residues in alpha-D-galactosides, including galactose oligosaccharides, galactomannans and galactolipids.</text>
        <dbReference type="EC" id="3.2.1.22"/>
    </reaction>
</comment>
<dbReference type="InterPro" id="IPR013785">
    <property type="entry name" value="Aldolase_TIM"/>
</dbReference>
<dbReference type="Pfam" id="PF16499">
    <property type="entry name" value="Melibiase_2"/>
    <property type="match status" value="2"/>
</dbReference>
<gene>
    <name evidence="13" type="ORF">GLAREA_09964</name>
</gene>
<organism evidence="13 14">
    <name type="scientific">Glarea lozoyensis (strain ATCC 20868 / MF5171)</name>
    <dbReference type="NCBI Taxonomy" id="1116229"/>
    <lineage>
        <taxon>Eukaryota</taxon>
        <taxon>Fungi</taxon>
        <taxon>Dikarya</taxon>
        <taxon>Ascomycota</taxon>
        <taxon>Pezizomycotina</taxon>
        <taxon>Leotiomycetes</taxon>
        <taxon>Helotiales</taxon>
        <taxon>Helotiaceae</taxon>
        <taxon>Glarea</taxon>
    </lineage>
</organism>
<evidence type="ECO:0000256" key="6">
    <source>
        <dbReference type="ARBA" id="ARBA00022729"/>
    </source>
</evidence>
<dbReference type="SUPFAM" id="SSF51011">
    <property type="entry name" value="Glycosyl hydrolase domain"/>
    <property type="match status" value="1"/>
</dbReference>
<dbReference type="RefSeq" id="XP_008078205.1">
    <property type="nucleotide sequence ID" value="XM_008080014.1"/>
</dbReference>
<dbReference type="Gene3D" id="2.60.40.1180">
    <property type="entry name" value="Golgi alpha-mannosidase II"/>
    <property type="match status" value="1"/>
</dbReference>
<dbReference type="InterPro" id="IPR000111">
    <property type="entry name" value="Glyco_hydro_27/36_CS"/>
</dbReference>
<name>S3D997_GLAL2</name>
<dbReference type="Pfam" id="PF17801">
    <property type="entry name" value="Melibiase_C"/>
    <property type="match status" value="1"/>
</dbReference>
<dbReference type="GeneID" id="19469011"/>
<dbReference type="GO" id="GO:0004557">
    <property type="term" value="F:alpha-galactosidase activity"/>
    <property type="evidence" value="ECO:0007669"/>
    <property type="project" value="UniProtKB-EC"/>
</dbReference>
<dbReference type="InterPro" id="IPR041233">
    <property type="entry name" value="Melibiase_C"/>
</dbReference>
<sequence>MRASSTGVLLLGTALCTQALEYKDGTGRLPALGWNSWNAFYCDITEDKIMTAAKQVVSLGLKDAGYNYINVDDCWAVKDGRDKVTGKIIPDPVKFPTGIRGLADKIHGLGLKVGIYSSAGTKTCAGYPASLDKEGLDAATFASWGIDYLKYDNCYVPDNWQDPYDFCVPDDYRAYGPYHNGTCGQSARTPPSGYNWTTSLEYKRYKQMSDALLAQNRTILYSLCNWGHAAVEEWGHQLGSSWRMTGDISPQWWRVSEILNQMSFKSAYADFWEHNDADMLHIGNGNLTMEESRSHFAFWAAIKSPLIIGTALDRLAAEKVAILKNAHLLAFHQDNEFGKPAQPYKWGVNADWTFDADRPAEYWSGESKNGFLVLALNTLQQKSQRTIVFQEVPGLVKGQKAEVPAFEVTEIWTGKKLGCVQKGISVQVASHDTAAYLVGKECSPAT</sequence>
<evidence type="ECO:0000256" key="5">
    <source>
        <dbReference type="ARBA" id="ARBA00022525"/>
    </source>
</evidence>
<evidence type="ECO:0000256" key="4">
    <source>
        <dbReference type="ARBA" id="ARBA00009743"/>
    </source>
</evidence>
<evidence type="ECO:0000256" key="11">
    <source>
        <dbReference type="SAM" id="SignalP"/>
    </source>
</evidence>
<feature type="signal peptide" evidence="11">
    <location>
        <begin position="1"/>
        <end position="19"/>
    </location>
</feature>
<proteinExistence type="inferred from homology"/>
<reference evidence="13 14" key="1">
    <citation type="journal article" date="2013" name="BMC Genomics">
        <title>Genomics-driven discovery of the pneumocandin biosynthetic gene cluster in the fungus Glarea lozoyensis.</title>
        <authorList>
            <person name="Chen L."/>
            <person name="Yue Q."/>
            <person name="Zhang X."/>
            <person name="Xiang M."/>
            <person name="Wang C."/>
            <person name="Li S."/>
            <person name="Che Y."/>
            <person name="Ortiz-Lopez F.J."/>
            <person name="Bills G.F."/>
            <person name="Liu X."/>
            <person name="An Z."/>
        </authorList>
    </citation>
    <scope>NUCLEOTIDE SEQUENCE [LARGE SCALE GENOMIC DNA]</scope>
    <source>
        <strain evidence="14">ATCC 20868 / MF5171</strain>
    </source>
</reference>
<evidence type="ECO:0000256" key="1">
    <source>
        <dbReference type="ARBA" id="ARBA00001255"/>
    </source>
</evidence>
<dbReference type="PROSITE" id="PS00512">
    <property type="entry name" value="ALPHA_GALACTOSIDASE"/>
    <property type="match status" value="1"/>
</dbReference>
<dbReference type="OrthoDB" id="5795902at2759"/>
<accession>S3D997</accession>
<keyword evidence="6 11" id="KW-0732">Signal</keyword>
<keyword evidence="9 10" id="KW-0326">Glycosidase</keyword>
<evidence type="ECO:0000313" key="14">
    <source>
        <dbReference type="Proteomes" id="UP000016922"/>
    </source>
</evidence>
<dbReference type="CDD" id="cd14792">
    <property type="entry name" value="GH27"/>
    <property type="match status" value="1"/>
</dbReference>
<dbReference type="InterPro" id="IPR013780">
    <property type="entry name" value="Glyco_hydro_b"/>
</dbReference>
<keyword evidence="5" id="KW-0964">Secreted</keyword>
<protein>
    <recommendedName>
        <fullName evidence="10">Alpha-galactosidase</fullName>
        <ecNumber evidence="10">3.2.1.22</ecNumber>
    </recommendedName>
    <alternativeName>
        <fullName evidence="10">Melibiase</fullName>
    </alternativeName>
</protein>
<evidence type="ECO:0000256" key="2">
    <source>
        <dbReference type="ARBA" id="ARBA00003969"/>
    </source>
</evidence>
<evidence type="ECO:0000256" key="8">
    <source>
        <dbReference type="ARBA" id="ARBA00023180"/>
    </source>
</evidence>
<dbReference type="InterPro" id="IPR002241">
    <property type="entry name" value="Glyco_hydro_27"/>
</dbReference>
<dbReference type="Gene3D" id="3.20.20.70">
    <property type="entry name" value="Aldolase class I"/>
    <property type="match status" value="1"/>
</dbReference>
<dbReference type="EC" id="3.2.1.22" evidence="10"/>
<dbReference type="EMBL" id="KE145356">
    <property type="protein sequence ID" value="EPE34270.1"/>
    <property type="molecule type" value="Genomic_DNA"/>
</dbReference>
<keyword evidence="10" id="KW-1015">Disulfide bond</keyword>
<evidence type="ECO:0000259" key="12">
    <source>
        <dbReference type="Pfam" id="PF17801"/>
    </source>
</evidence>
<dbReference type="GO" id="GO:0005576">
    <property type="term" value="C:extracellular region"/>
    <property type="evidence" value="ECO:0007669"/>
    <property type="project" value="UniProtKB-SubCell"/>
</dbReference>
<dbReference type="GO" id="GO:0005975">
    <property type="term" value="P:carbohydrate metabolic process"/>
    <property type="evidence" value="ECO:0007669"/>
    <property type="project" value="InterPro"/>
</dbReference>
<feature type="domain" description="Alpha galactosidase C-terminal" evidence="12">
    <location>
        <begin position="359"/>
        <end position="437"/>
    </location>
</feature>
<dbReference type="Proteomes" id="UP000016922">
    <property type="component" value="Unassembled WGS sequence"/>
</dbReference>
<dbReference type="AlphaFoldDB" id="S3D997"/>
<dbReference type="KEGG" id="glz:GLAREA_09964"/>
<evidence type="ECO:0000256" key="3">
    <source>
        <dbReference type="ARBA" id="ARBA00004613"/>
    </source>
</evidence>
<evidence type="ECO:0000313" key="13">
    <source>
        <dbReference type="EMBL" id="EPE34270.1"/>
    </source>
</evidence>
<dbReference type="InterPro" id="IPR017853">
    <property type="entry name" value="GH"/>
</dbReference>
<feature type="chain" id="PRO_5004508156" description="Alpha-galactosidase" evidence="11">
    <location>
        <begin position="20"/>
        <end position="446"/>
    </location>
</feature>
<dbReference type="STRING" id="1116229.S3D997"/>
<evidence type="ECO:0000256" key="10">
    <source>
        <dbReference type="RuleBase" id="RU361168"/>
    </source>
</evidence>
<dbReference type="PRINTS" id="PR00740">
    <property type="entry name" value="GLHYDRLASE27"/>
</dbReference>
<evidence type="ECO:0000256" key="9">
    <source>
        <dbReference type="ARBA" id="ARBA00023295"/>
    </source>
</evidence>
<keyword evidence="8" id="KW-0325">Glycoprotein</keyword>
<keyword evidence="7 10" id="KW-0378">Hydrolase</keyword>
<dbReference type="OMA" id="MTPTMGW"/>